<organism evidence="2 3">
    <name type="scientific">Streptomyces griseoviridis</name>
    <dbReference type="NCBI Taxonomy" id="45398"/>
    <lineage>
        <taxon>Bacteria</taxon>
        <taxon>Bacillati</taxon>
        <taxon>Actinomycetota</taxon>
        <taxon>Actinomycetes</taxon>
        <taxon>Kitasatosporales</taxon>
        <taxon>Streptomycetaceae</taxon>
        <taxon>Streptomyces</taxon>
    </lineage>
</organism>
<evidence type="ECO:0000256" key="1">
    <source>
        <dbReference type="SAM" id="MobiDB-lite"/>
    </source>
</evidence>
<dbReference type="AlphaFoldDB" id="A0A3S9ZJV5"/>
<dbReference type="OrthoDB" id="4260134at2"/>
<dbReference type="Proteomes" id="UP000271291">
    <property type="component" value="Chromosome"/>
</dbReference>
<evidence type="ECO:0000313" key="2">
    <source>
        <dbReference type="EMBL" id="AZS87988.1"/>
    </source>
</evidence>
<dbReference type="KEGG" id="sgd:ELQ87_29985"/>
<gene>
    <name evidence="2" type="ORF">ELQ87_29985</name>
</gene>
<dbReference type="RefSeq" id="WP_127180775.1">
    <property type="nucleotide sequence ID" value="NZ_CP029078.1"/>
</dbReference>
<accession>A0A3S9ZJV5</accession>
<feature type="region of interest" description="Disordered" evidence="1">
    <location>
        <begin position="125"/>
        <end position="153"/>
    </location>
</feature>
<protein>
    <submittedName>
        <fullName evidence="2">Uncharacterized protein</fullName>
    </submittedName>
</protein>
<evidence type="ECO:0000313" key="3">
    <source>
        <dbReference type="Proteomes" id="UP000271291"/>
    </source>
</evidence>
<sequence>MPARTALSLKALAALALPGVADLDETRAAGRTCVWGGELLVNETAVDLGVQLTDGRTWFPRSCETCVAQRAYLARTAHAPMCAACRSDVSVDCPLGAELRRLVAVHTPVRYCSRCCRRIAPGEEYGTEPRQSPSGAGGATVHAHTVCSRGRRR</sequence>
<reference evidence="2 3" key="1">
    <citation type="submission" date="2018-12" db="EMBL/GenBank/DDBJ databases">
        <title>Streptomyces griseoviridis F1-27 complete genome.</title>
        <authorList>
            <person name="Mariita R.M."/>
            <person name="Sello J.K."/>
        </authorList>
    </citation>
    <scope>NUCLEOTIDE SEQUENCE [LARGE SCALE GENOMIC DNA]</scope>
    <source>
        <strain evidence="2 3">F1-27</strain>
    </source>
</reference>
<name>A0A3S9ZJV5_STRGD</name>
<proteinExistence type="predicted"/>
<dbReference type="EMBL" id="CP034687">
    <property type="protein sequence ID" value="AZS87988.1"/>
    <property type="molecule type" value="Genomic_DNA"/>
</dbReference>